<accession>A0A935UHA1</accession>
<keyword evidence="6 8" id="KW-1133">Transmembrane helix</keyword>
<keyword evidence="5 8" id="KW-0812">Transmembrane</keyword>
<keyword evidence="3" id="KW-1003">Cell membrane</keyword>
<dbReference type="InterPro" id="IPR042094">
    <property type="entry name" value="T2SS_GspF_sf"/>
</dbReference>
<dbReference type="Gene3D" id="1.20.81.30">
    <property type="entry name" value="Type II secretion system (T2SS), domain F"/>
    <property type="match status" value="2"/>
</dbReference>
<comment type="subcellular location">
    <subcellularLocation>
        <location evidence="1">Cell inner membrane</location>
        <topology evidence="1">Multi-pass membrane protein</topology>
    </subcellularLocation>
</comment>
<evidence type="ECO:0000256" key="4">
    <source>
        <dbReference type="ARBA" id="ARBA00022519"/>
    </source>
</evidence>
<evidence type="ECO:0000313" key="11">
    <source>
        <dbReference type="Proteomes" id="UP000697998"/>
    </source>
</evidence>
<sequence>MPLYTYKAVSPEGRMIFGRIDAINLVDLEMRLRRMELDLVSGEPASNRSLLSRGGVPRREIIHFCFHLQQLVRAGVPILEGLTDLRDSLEHPRFREVVASLIESIEGGQTLSQAMQSHGRVFSKVFVSLIRAGEATGRLPEVLHSLTESLKWEDELASQTKKMIAYPAFVGSIVLAATFFLMVYMVPQLKLFVKNMGQSLPLQTQILFFVSDLMVAYWYLLLLLPVIATFGLRLMLKSNPLVRFRLDGIKLRLPVVGTILHKIVLSRFANTFALLYASGIPILESIRTTQDIVGNLVIRQGLERVEERIREGQNVTAAFHSTGFFPPLVIRMLRVGENTGALDEALLNVSYFYTRDVRESVEKMQQLIEPLLTVVMGGLLGWIMLSVLGPVYDVISKIKA</sequence>
<dbReference type="InterPro" id="IPR018076">
    <property type="entry name" value="T2SS_GspF_dom"/>
</dbReference>
<evidence type="ECO:0000313" key="10">
    <source>
        <dbReference type="EMBL" id="MBK7676881.1"/>
    </source>
</evidence>
<comment type="caution">
    <text evidence="10">The sequence shown here is derived from an EMBL/GenBank/DDBJ whole genome shotgun (WGS) entry which is preliminary data.</text>
</comment>
<evidence type="ECO:0000256" key="5">
    <source>
        <dbReference type="ARBA" id="ARBA00022692"/>
    </source>
</evidence>
<reference evidence="10 11" key="1">
    <citation type="submission" date="2020-10" db="EMBL/GenBank/DDBJ databases">
        <title>Connecting structure to function with the recovery of over 1000 high-quality activated sludge metagenome-assembled genomes encoding full-length rRNA genes using long-read sequencing.</title>
        <authorList>
            <person name="Singleton C.M."/>
            <person name="Petriglieri F."/>
            <person name="Kristensen J.M."/>
            <person name="Kirkegaard R.H."/>
            <person name="Michaelsen T.Y."/>
            <person name="Andersen M.H."/>
            <person name="Karst S.M."/>
            <person name="Dueholm M.S."/>
            <person name="Nielsen P.H."/>
            <person name="Albertsen M."/>
        </authorList>
    </citation>
    <scope>NUCLEOTIDE SEQUENCE [LARGE SCALE GENOMIC DNA]</scope>
    <source>
        <strain evidence="10">EsbW_18-Q3-R4-48_BATAC.285</strain>
    </source>
</reference>
<evidence type="ECO:0000256" key="1">
    <source>
        <dbReference type="ARBA" id="ARBA00004429"/>
    </source>
</evidence>
<keyword evidence="7 8" id="KW-0472">Membrane</keyword>
<dbReference type="Proteomes" id="UP000697998">
    <property type="component" value="Unassembled WGS sequence"/>
</dbReference>
<dbReference type="PANTHER" id="PTHR30012:SF0">
    <property type="entry name" value="TYPE II SECRETION SYSTEM PROTEIN F-RELATED"/>
    <property type="match status" value="1"/>
</dbReference>
<keyword evidence="4" id="KW-0997">Cell inner membrane</keyword>
<dbReference type="GO" id="GO:0005886">
    <property type="term" value="C:plasma membrane"/>
    <property type="evidence" value="ECO:0007669"/>
    <property type="project" value="UniProtKB-SubCell"/>
</dbReference>
<dbReference type="Pfam" id="PF00482">
    <property type="entry name" value="T2SSF"/>
    <property type="match status" value="2"/>
</dbReference>
<evidence type="ECO:0000256" key="6">
    <source>
        <dbReference type="ARBA" id="ARBA00022989"/>
    </source>
</evidence>
<feature type="domain" description="Type II secretion system protein GspF" evidence="9">
    <location>
        <begin position="268"/>
        <end position="389"/>
    </location>
</feature>
<gene>
    <name evidence="10" type="ORF">IPJ27_20180</name>
</gene>
<organism evidence="10 11">
    <name type="scientific">Candidatus Accumulibacter proximus</name>
    <dbReference type="NCBI Taxonomy" id="2954385"/>
    <lineage>
        <taxon>Bacteria</taxon>
        <taxon>Pseudomonadati</taxon>
        <taxon>Pseudomonadota</taxon>
        <taxon>Betaproteobacteria</taxon>
        <taxon>Candidatus Accumulibacter</taxon>
    </lineage>
</organism>
<name>A0A935UHA1_9PROT</name>
<dbReference type="InterPro" id="IPR003004">
    <property type="entry name" value="GspF/PilC"/>
</dbReference>
<evidence type="ECO:0000256" key="3">
    <source>
        <dbReference type="ARBA" id="ARBA00022475"/>
    </source>
</evidence>
<dbReference type="PRINTS" id="PR00812">
    <property type="entry name" value="BCTERIALGSPF"/>
</dbReference>
<comment type="similarity">
    <text evidence="2">Belongs to the GSP F family.</text>
</comment>
<dbReference type="PANTHER" id="PTHR30012">
    <property type="entry name" value="GENERAL SECRETION PATHWAY PROTEIN"/>
    <property type="match status" value="1"/>
</dbReference>
<feature type="domain" description="Type II secretion system protein GspF" evidence="9">
    <location>
        <begin position="64"/>
        <end position="187"/>
    </location>
</feature>
<dbReference type="AlphaFoldDB" id="A0A935UHA1"/>
<evidence type="ECO:0000256" key="7">
    <source>
        <dbReference type="ARBA" id="ARBA00023136"/>
    </source>
</evidence>
<evidence type="ECO:0000256" key="8">
    <source>
        <dbReference type="SAM" id="Phobius"/>
    </source>
</evidence>
<feature type="transmembrane region" description="Helical" evidence="8">
    <location>
        <begin position="371"/>
        <end position="392"/>
    </location>
</feature>
<proteinExistence type="inferred from homology"/>
<evidence type="ECO:0000259" key="9">
    <source>
        <dbReference type="Pfam" id="PF00482"/>
    </source>
</evidence>
<feature type="transmembrane region" description="Helical" evidence="8">
    <location>
        <begin position="206"/>
        <end position="236"/>
    </location>
</feature>
<protein>
    <submittedName>
        <fullName evidence="10">Type II secretion system F family protein</fullName>
    </submittedName>
</protein>
<dbReference type="EMBL" id="JADJMH010000028">
    <property type="protein sequence ID" value="MBK7676881.1"/>
    <property type="molecule type" value="Genomic_DNA"/>
</dbReference>
<dbReference type="FunFam" id="1.20.81.30:FF:000001">
    <property type="entry name" value="Type II secretion system protein F"/>
    <property type="match status" value="1"/>
</dbReference>
<feature type="transmembrane region" description="Helical" evidence="8">
    <location>
        <begin position="164"/>
        <end position="186"/>
    </location>
</feature>
<evidence type="ECO:0000256" key="2">
    <source>
        <dbReference type="ARBA" id="ARBA00005745"/>
    </source>
</evidence>